<dbReference type="EMBL" id="LNQN01000001">
    <property type="protein sequence ID" value="KSU85461.1"/>
    <property type="molecule type" value="Genomic_DNA"/>
</dbReference>
<dbReference type="SUPFAM" id="SSF100950">
    <property type="entry name" value="NagB/RpiA/CoA transferase-like"/>
    <property type="match status" value="1"/>
</dbReference>
<organism evidence="2 3">
    <name type="scientific">Fictibacillus enclensis</name>
    <dbReference type="NCBI Taxonomy" id="1017270"/>
    <lineage>
        <taxon>Bacteria</taxon>
        <taxon>Bacillati</taxon>
        <taxon>Bacillota</taxon>
        <taxon>Bacilli</taxon>
        <taxon>Bacillales</taxon>
        <taxon>Fictibacillaceae</taxon>
        <taxon>Fictibacillus</taxon>
    </lineage>
</organism>
<evidence type="ECO:0000259" key="1">
    <source>
        <dbReference type="Pfam" id="PF02589"/>
    </source>
</evidence>
<name>A0A0V8JEL0_9BACL</name>
<reference evidence="2 3" key="1">
    <citation type="journal article" date="2014" name="Antonie Van Leeuwenhoek">
        <title>Fictibacillus enclensis sp. nov., isolated from marine sediment.</title>
        <authorList>
            <person name="Dastager S.G."/>
            <person name="Mawlankar R."/>
            <person name="Srinivasan K."/>
            <person name="Tang S.K."/>
            <person name="Lee J.C."/>
            <person name="Ramana V.V."/>
            <person name="Shouche Y.S."/>
        </authorList>
    </citation>
    <scope>NUCLEOTIDE SEQUENCE [LARGE SCALE GENOMIC DNA]</scope>
    <source>
        <strain evidence="2 3">NIO-1003</strain>
    </source>
</reference>
<protein>
    <recommendedName>
        <fullName evidence="1">LUD domain-containing protein</fullName>
    </recommendedName>
</protein>
<keyword evidence="3" id="KW-1185">Reference proteome</keyword>
<dbReference type="Proteomes" id="UP000054099">
    <property type="component" value="Unassembled WGS sequence"/>
</dbReference>
<dbReference type="InterPro" id="IPR024185">
    <property type="entry name" value="FTHF_cligase-like_sf"/>
</dbReference>
<dbReference type="InterPro" id="IPR003741">
    <property type="entry name" value="LUD_dom"/>
</dbReference>
<accession>A0A0V8JEL0</accession>
<evidence type="ECO:0000313" key="2">
    <source>
        <dbReference type="EMBL" id="KSU85461.1"/>
    </source>
</evidence>
<gene>
    <name evidence="2" type="ORF">AS030_08170</name>
</gene>
<dbReference type="Gene3D" id="3.40.50.10420">
    <property type="entry name" value="NagB/RpiA/CoA transferase-like"/>
    <property type="match status" value="1"/>
</dbReference>
<dbReference type="InterPro" id="IPR037171">
    <property type="entry name" value="NagB/RpiA_transferase-like"/>
</dbReference>
<dbReference type="AlphaFoldDB" id="A0A0V8JEL0"/>
<feature type="domain" description="LUD" evidence="1">
    <location>
        <begin position="34"/>
        <end position="85"/>
    </location>
</feature>
<evidence type="ECO:0000313" key="3">
    <source>
        <dbReference type="Proteomes" id="UP000054099"/>
    </source>
</evidence>
<proteinExistence type="predicted"/>
<comment type="caution">
    <text evidence="2">The sequence shown here is derived from an EMBL/GenBank/DDBJ whole genome shotgun (WGS) entry which is preliminary data.</text>
</comment>
<sequence length="88" mass="9514">MVQNLHLQPYKGSIKKGPGPLKASSYEWNAGMGNENILLAERSNAGITFSEMTLAEAGTVVLYSSMGIGRSVSLLPTTYTAYIMIEDK</sequence>
<dbReference type="Pfam" id="PF02589">
    <property type="entry name" value="LUD_dom"/>
    <property type="match status" value="1"/>
</dbReference>